<comment type="caution">
    <text evidence="1">The sequence shown here is derived from an EMBL/GenBank/DDBJ whole genome shotgun (WGS) entry which is preliminary data.</text>
</comment>
<protein>
    <submittedName>
        <fullName evidence="1">Uncharacterized protein</fullName>
    </submittedName>
</protein>
<name>A0AAD5C8Z2_AMBAR</name>
<accession>A0AAD5C8Z2</accession>
<gene>
    <name evidence="1" type="ORF">M8C21_026798</name>
</gene>
<evidence type="ECO:0000313" key="1">
    <source>
        <dbReference type="EMBL" id="KAI7737130.1"/>
    </source>
</evidence>
<evidence type="ECO:0000313" key="2">
    <source>
        <dbReference type="Proteomes" id="UP001206925"/>
    </source>
</evidence>
<proteinExistence type="predicted"/>
<dbReference type="EMBL" id="JAMZMK010009109">
    <property type="protein sequence ID" value="KAI7737130.1"/>
    <property type="molecule type" value="Genomic_DNA"/>
</dbReference>
<dbReference type="AlphaFoldDB" id="A0AAD5C8Z2"/>
<reference evidence="1" key="1">
    <citation type="submission" date="2022-06" db="EMBL/GenBank/DDBJ databases">
        <title>Uncovering the hologenomic basis of an extraordinary plant invasion.</title>
        <authorList>
            <person name="Bieker V.C."/>
            <person name="Martin M.D."/>
            <person name="Gilbert T."/>
            <person name="Hodgins K."/>
            <person name="Battlay P."/>
            <person name="Petersen B."/>
            <person name="Wilson J."/>
        </authorList>
    </citation>
    <scope>NUCLEOTIDE SEQUENCE</scope>
    <source>
        <strain evidence="1">AA19_3_7</strain>
        <tissue evidence="1">Leaf</tissue>
    </source>
</reference>
<dbReference type="Proteomes" id="UP001206925">
    <property type="component" value="Unassembled WGS sequence"/>
</dbReference>
<keyword evidence="2" id="KW-1185">Reference proteome</keyword>
<organism evidence="1 2">
    <name type="scientific">Ambrosia artemisiifolia</name>
    <name type="common">Common ragweed</name>
    <dbReference type="NCBI Taxonomy" id="4212"/>
    <lineage>
        <taxon>Eukaryota</taxon>
        <taxon>Viridiplantae</taxon>
        <taxon>Streptophyta</taxon>
        <taxon>Embryophyta</taxon>
        <taxon>Tracheophyta</taxon>
        <taxon>Spermatophyta</taxon>
        <taxon>Magnoliopsida</taxon>
        <taxon>eudicotyledons</taxon>
        <taxon>Gunneridae</taxon>
        <taxon>Pentapetalae</taxon>
        <taxon>asterids</taxon>
        <taxon>campanulids</taxon>
        <taxon>Asterales</taxon>
        <taxon>Asteraceae</taxon>
        <taxon>Asteroideae</taxon>
        <taxon>Heliantheae alliance</taxon>
        <taxon>Heliantheae</taxon>
        <taxon>Ambrosia</taxon>
    </lineage>
</organism>
<feature type="non-terminal residue" evidence="1">
    <location>
        <position position="1"/>
    </location>
</feature>
<sequence length="44" mass="5058">EPSHFNLEWCDRIAKEPLLKIKIDDLALLAGNWSQLCETCKAML</sequence>